<dbReference type="PANTHER" id="PTHR10963">
    <property type="entry name" value="GLYCOSYL HYDROLASE-RELATED"/>
    <property type="match status" value="1"/>
</dbReference>
<dbReference type="CDD" id="cd02181">
    <property type="entry name" value="GH16_fungal_Lam16A_glucanase"/>
    <property type="match status" value="1"/>
</dbReference>
<evidence type="ECO:0000313" key="8">
    <source>
        <dbReference type="Proteomes" id="UP000250140"/>
    </source>
</evidence>
<dbReference type="SUPFAM" id="SSF49899">
    <property type="entry name" value="Concanavalin A-like lectins/glucanases"/>
    <property type="match status" value="1"/>
</dbReference>
<keyword evidence="5" id="KW-0326">Glycosidase</keyword>
<evidence type="ECO:0000256" key="3">
    <source>
        <dbReference type="ARBA" id="ARBA00012599"/>
    </source>
</evidence>
<dbReference type="InterPro" id="IPR050546">
    <property type="entry name" value="Glycosyl_Hydrlase_16"/>
</dbReference>
<accession>A0A8E2ENA8</accession>
<evidence type="ECO:0000259" key="6">
    <source>
        <dbReference type="PROSITE" id="PS51762"/>
    </source>
</evidence>
<dbReference type="Gene3D" id="2.60.120.200">
    <property type="match status" value="1"/>
</dbReference>
<reference evidence="7 8" key="1">
    <citation type="journal article" date="2016" name="Nat. Commun.">
        <title>Ectomycorrhizal ecology is imprinted in the genome of the dominant symbiotic fungus Cenococcum geophilum.</title>
        <authorList>
            <consortium name="DOE Joint Genome Institute"/>
            <person name="Peter M."/>
            <person name="Kohler A."/>
            <person name="Ohm R.A."/>
            <person name="Kuo A."/>
            <person name="Krutzmann J."/>
            <person name="Morin E."/>
            <person name="Arend M."/>
            <person name="Barry K.W."/>
            <person name="Binder M."/>
            <person name="Choi C."/>
            <person name="Clum A."/>
            <person name="Copeland A."/>
            <person name="Grisel N."/>
            <person name="Haridas S."/>
            <person name="Kipfer T."/>
            <person name="LaButti K."/>
            <person name="Lindquist E."/>
            <person name="Lipzen A."/>
            <person name="Maire R."/>
            <person name="Meier B."/>
            <person name="Mihaltcheva S."/>
            <person name="Molinier V."/>
            <person name="Murat C."/>
            <person name="Poggeler S."/>
            <person name="Quandt C.A."/>
            <person name="Sperisen C."/>
            <person name="Tritt A."/>
            <person name="Tisserant E."/>
            <person name="Crous P.W."/>
            <person name="Henrissat B."/>
            <person name="Nehls U."/>
            <person name="Egli S."/>
            <person name="Spatafora J.W."/>
            <person name="Grigoriev I.V."/>
            <person name="Martin F.M."/>
        </authorList>
    </citation>
    <scope>NUCLEOTIDE SEQUENCE [LARGE SCALE GENOMIC DNA]</scope>
    <source>
        <strain evidence="7 8">CBS 207.34</strain>
    </source>
</reference>
<comment type="catalytic activity">
    <reaction evidence="1">
        <text>Endohydrolysis of (1-&gt;3)- or (1-&gt;4)-linkages in beta-D-glucans when the glucose residue whose reducing group is involved in the linkage to be hydrolyzed is itself substituted at C-3.</text>
        <dbReference type="EC" id="3.2.1.6"/>
    </reaction>
</comment>
<organism evidence="7 8">
    <name type="scientific">Glonium stellatum</name>
    <dbReference type="NCBI Taxonomy" id="574774"/>
    <lineage>
        <taxon>Eukaryota</taxon>
        <taxon>Fungi</taxon>
        <taxon>Dikarya</taxon>
        <taxon>Ascomycota</taxon>
        <taxon>Pezizomycotina</taxon>
        <taxon>Dothideomycetes</taxon>
        <taxon>Pleosporomycetidae</taxon>
        <taxon>Gloniales</taxon>
        <taxon>Gloniaceae</taxon>
        <taxon>Glonium</taxon>
    </lineage>
</organism>
<dbReference type="InterPro" id="IPR000757">
    <property type="entry name" value="Beta-glucanase-like"/>
</dbReference>
<evidence type="ECO:0000313" key="7">
    <source>
        <dbReference type="EMBL" id="OCL01776.1"/>
    </source>
</evidence>
<dbReference type="InterPro" id="IPR013320">
    <property type="entry name" value="ConA-like_dom_sf"/>
</dbReference>
<feature type="domain" description="GH16" evidence="6">
    <location>
        <begin position="14"/>
        <end position="274"/>
    </location>
</feature>
<dbReference type="PANTHER" id="PTHR10963:SF24">
    <property type="entry name" value="GLYCOSIDASE C21B10.07-RELATED"/>
    <property type="match status" value="1"/>
</dbReference>
<dbReference type="Proteomes" id="UP000250140">
    <property type="component" value="Unassembled WGS sequence"/>
</dbReference>
<evidence type="ECO:0000256" key="5">
    <source>
        <dbReference type="ARBA" id="ARBA00023295"/>
    </source>
</evidence>
<protein>
    <recommendedName>
        <fullName evidence="3">endo-1,3(4)-beta-glucanase</fullName>
        <ecNumber evidence="3">3.2.1.6</ecNumber>
    </recommendedName>
</protein>
<gene>
    <name evidence="7" type="ORF">AOQ84DRAFT_350201</name>
</gene>
<proteinExistence type="inferred from homology"/>
<dbReference type="Pfam" id="PF26113">
    <property type="entry name" value="GH16_XgeA"/>
    <property type="match status" value="1"/>
</dbReference>
<dbReference type="EMBL" id="KV751065">
    <property type="protein sequence ID" value="OCL01776.1"/>
    <property type="molecule type" value="Genomic_DNA"/>
</dbReference>
<keyword evidence="4 7" id="KW-0378">Hydrolase</keyword>
<evidence type="ECO:0000256" key="4">
    <source>
        <dbReference type="ARBA" id="ARBA00022801"/>
    </source>
</evidence>
<dbReference type="AlphaFoldDB" id="A0A8E2ENA8"/>
<dbReference type="PROSITE" id="PS51762">
    <property type="entry name" value="GH16_2"/>
    <property type="match status" value="1"/>
</dbReference>
<keyword evidence="8" id="KW-1185">Reference proteome</keyword>
<comment type="similarity">
    <text evidence="2">Belongs to the glycosyl hydrolase 16 family.</text>
</comment>
<sequence>MLALIAGPGALGAYTLKDNYTPSSFFSMFNFFTAGDPTHGFVKYLDQATAASQGLISSTASSVYIGADHSNTAPSGRSSIRIQSKKLYTHGLFILDLAHMPGSICGTWPSFWTYGSQQTWPANGEIGESSFRVHTQAMNSMALHTAEGCTTSGVNQTGRVQTGNCFVNAAGQSSNAGCGVESTTPTSYGTAFNAAGGGVYATEWTSSAIKIWYFPQTALPRDIASGSPNPSRWGVPQANFAGGCNIDAHFTNHQIVFDLTFCGDWAGNVWSSSSCSALAASCDAYVANNPAAFAEAYWRINSLRVYQSS</sequence>
<dbReference type="GO" id="GO:0052861">
    <property type="term" value="F:endo-1,3(4)-beta-glucanase activity"/>
    <property type="evidence" value="ECO:0007669"/>
    <property type="project" value="UniProtKB-EC"/>
</dbReference>
<dbReference type="FunFam" id="2.60.120.200:FF:000114">
    <property type="entry name" value="Probable endo-1,3(4)-beta-glucanase NFIA_089530"/>
    <property type="match status" value="1"/>
</dbReference>
<evidence type="ECO:0000256" key="2">
    <source>
        <dbReference type="ARBA" id="ARBA00006865"/>
    </source>
</evidence>
<name>A0A8E2ENA8_9PEZI</name>
<evidence type="ECO:0000256" key="1">
    <source>
        <dbReference type="ARBA" id="ARBA00000124"/>
    </source>
</evidence>
<dbReference type="GO" id="GO:0009251">
    <property type="term" value="P:glucan catabolic process"/>
    <property type="evidence" value="ECO:0007669"/>
    <property type="project" value="TreeGrafter"/>
</dbReference>
<dbReference type="OrthoDB" id="192832at2759"/>
<dbReference type="EC" id="3.2.1.6" evidence="3"/>